<keyword evidence="9" id="KW-1133">Transmembrane helix</keyword>
<evidence type="ECO:0000313" key="11">
    <source>
        <dbReference type="Proteomes" id="UP000016936"/>
    </source>
</evidence>
<feature type="transmembrane region" description="Helical" evidence="9">
    <location>
        <begin position="12"/>
        <end position="32"/>
    </location>
</feature>
<comment type="cofactor">
    <cofactor evidence="1 7">
        <name>heme</name>
        <dbReference type="ChEBI" id="CHEBI:30413"/>
    </cofactor>
</comment>
<evidence type="ECO:0000256" key="1">
    <source>
        <dbReference type="ARBA" id="ARBA00001971"/>
    </source>
</evidence>
<dbReference type="PANTHER" id="PTHR24305">
    <property type="entry name" value="CYTOCHROME P450"/>
    <property type="match status" value="1"/>
</dbReference>
<evidence type="ECO:0000256" key="2">
    <source>
        <dbReference type="ARBA" id="ARBA00010617"/>
    </source>
</evidence>
<keyword evidence="6 8" id="KW-0503">Monooxygenase</keyword>
<dbReference type="CDD" id="cd11062">
    <property type="entry name" value="CYP58-like"/>
    <property type="match status" value="1"/>
</dbReference>
<dbReference type="InterPro" id="IPR036396">
    <property type="entry name" value="Cyt_P450_sf"/>
</dbReference>
<keyword evidence="7 8" id="KW-0349">Heme</keyword>
<dbReference type="SUPFAM" id="SSF48264">
    <property type="entry name" value="Cytochrome P450"/>
    <property type="match status" value="1"/>
</dbReference>
<keyword evidence="9" id="KW-0472">Membrane</keyword>
<evidence type="ECO:0008006" key="12">
    <source>
        <dbReference type="Google" id="ProtNLM"/>
    </source>
</evidence>
<dbReference type="Pfam" id="PF00067">
    <property type="entry name" value="p450"/>
    <property type="match status" value="1"/>
</dbReference>
<evidence type="ECO:0000256" key="9">
    <source>
        <dbReference type="SAM" id="Phobius"/>
    </source>
</evidence>
<dbReference type="InterPro" id="IPR002401">
    <property type="entry name" value="Cyt_P450_E_grp-I"/>
</dbReference>
<feature type="binding site" description="axial binding residue" evidence="7">
    <location>
        <position position="452"/>
    </location>
    <ligand>
        <name>heme</name>
        <dbReference type="ChEBI" id="CHEBI:30413"/>
    </ligand>
    <ligandPart>
        <name>Fe</name>
        <dbReference type="ChEBI" id="CHEBI:18248"/>
    </ligandPart>
</feature>
<evidence type="ECO:0000256" key="7">
    <source>
        <dbReference type="PIRSR" id="PIRSR602401-1"/>
    </source>
</evidence>
<dbReference type="GO" id="GO:0005506">
    <property type="term" value="F:iron ion binding"/>
    <property type="evidence" value="ECO:0007669"/>
    <property type="project" value="InterPro"/>
</dbReference>
<dbReference type="Proteomes" id="UP000016936">
    <property type="component" value="Unassembled WGS sequence"/>
</dbReference>
<dbReference type="PRINTS" id="PR00463">
    <property type="entry name" value="EP450I"/>
</dbReference>
<dbReference type="InterPro" id="IPR050121">
    <property type="entry name" value="Cytochrome_P450_monoxygenase"/>
</dbReference>
<gene>
    <name evidence="10" type="ORF">COCHEDRAFT_1151230</name>
</gene>
<sequence length="508" mass="58589">MATLSNFNQNIILLSLLGLFVYLVGLVVYRLFFSPIANIPGPKLAAITFWVEAYWEVVKGGRFIFKIQEWHDKYGPIIRITPTEVHIRDAEFYNELFNLKAKYHKLPQLQHRLAHPKALVDIVEHDHHRRRRAAIAPFFTRQKILEFSPYTYSRIKKMCNILETQYKGTERIVCLNEAWGAYVADVLTWYICGLSYDFLDFPDFKSPFTTAIQNFLYSFPFATCFPNIAKWLQSLPEWFTIWLNPKMKAVFEFRHEVRGQIRRIVAGENDADKHVQHRTVFHELLKSNLNRSEMNEDVMQQEGQSFVGAGIDTTKTALAVGSFWILQTPGIKARLREELEKAIPNPDELLPLTELEKLPYLNAVVQESLRISYGLSTRIQRTNPTGVIHYGKYVLPPGTEFSMNNYLQVTDPKLFTNADQFIPERWLDNPMASTGHPLSKYLTVFGKGPRMCIGMNFSLAELYIGLAGLFRLVDLELYETDRSDVDMAGSFFVPLPKRSSKGVRVIVK</sequence>
<dbReference type="GO" id="GO:0020037">
    <property type="term" value="F:heme binding"/>
    <property type="evidence" value="ECO:0007669"/>
    <property type="project" value="InterPro"/>
</dbReference>
<evidence type="ECO:0000256" key="6">
    <source>
        <dbReference type="ARBA" id="ARBA00023033"/>
    </source>
</evidence>
<accession>M2UGQ4</accession>
<name>M2UGQ4_COCH5</name>
<keyword evidence="3 7" id="KW-0479">Metal-binding</keyword>
<dbReference type="PRINTS" id="PR00385">
    <property type="entry name" value="P450"/>
</dbReference>
<evidence type="ECO:0000313" key="10">
    <source>
        <dbReference type="EMBL" id="EMD97629.1"/>
    </source>
</evidence>
<keyword evidence="5 7" id="KW-0408">Iron</keyword>
<dbReference type="InterPro" id="IPR017972">
    <property type="entry name" value="Cyt_P450_CS"/>
</dbReference>
<organism evidence="10 11">
    <name type="scientific">Cochliobolus heterostrophus (strain C5 / ATCC 48332 / race O)</name>
    <name type="common">Southern corn leaf blight fungus</name>
    <name type="synonym">Bipolaris maydis</name>
    <dbReference type="NCBI Taxonomy" id="701091"/>
    <lineage>
        <taxon>Eukaryota</taxon>
        <taxon>Fungi</taxon>
        <taxon>Dikarya</taxon>
        <taxon>Ascomycota</taxon>
        <taxon>Pezizomycotina</taxon>
        <taxon>Dothideomycetes</taxon>
        <taxon>Pleosporomycetidae</taxon>
        <taxon>Pleosporales</taxon>
        <taxon>Pleosporineae</taxon>
        <taxon>Pleosporaceae</taxon>
        <taxon>Bipolaris</taxon>
    </lineage>
</organism>
<dbReference type="GO" id="GO:0016705">
    <property type="term" value="F:oxidoreductase activity, acting on paired donors, with incorporation or reduction of molecular oxygen"/>
    <property type="evidence" value="ECO:0007669"/>
    <property type="project" value="InterPro"/>
</dbReference>
<dbReference type="HOGENOM" id="CLU_001570_14_4_1"/>
<dbReference type="OrthoDB" id="3945418at2759"/>
<dbReference type="STRING" id="701091.M2UGQ4"/>
<evidence type="ECO:0000256" key="8">
    <source>
        <dbReference type="RuleBase" id="RU000461"/>
    </source>
</evidence>
<comment type="similarity">
    <text evidence="2 8">Belongs to the cytochrome P450 family.</text>
</comment>
<reference evidence="10 11" key="1">
    <citation type="journal article" date="2012" name="PLoS Pathog.">
        <title>Diverse lifestyles and strategies of plant pathogenesis encoded in the genomes of eighteen Dothideomycetes fungi.</title>
        <authorList>
            <person name="Ohm R.A."/>
            <person name="Feau N."/>
            <person name="Henrissat B."/>
            <person name="Schoch C.L."/>
            <person name="Horwitz B.A."/>
            <person name="Barry K.W."/>
            <person name="Condon B.J."/>
            <person name="Copeland A.C."/>
            <person name="Dhillon B."/>
            <person name="Glaser F."/>
            <person name="Hesse C.N."/>
            <person name="Kosti I."/>
            <person name="LaButti K."/>
            <person name="Lindquist E.A."/>
            <person name="Lucas S."/>
            <person name="Salamov A.A."/>
            <person name="Bradshaw R.E."/>
            <person name="Ciuffetti L."/>
            <person name="Hamelin R.C."/>
            <person name="Kema G.H.J."/>
            <person name="Lawrence C."/>
            <person name="Scott J.A."/>
            <person name="Spatafora J.W."/>
            <person name="Turgeon B.G."/>
            <person name="de Wit P.J.G.M."/>
            <person name="Zhong S."/>
            <person name="Goodwin S.B."/>
            <person name="Grigoriev I.V."/>
        </authorList>
    </citation>
    <scope>NUCLEOTIDE SEQUENCE [LARGE SCALE GENOMIC DNA]</scope>
    <source>
        <strain evidence="11">C5 / ATCC 48332 / race O</strain>
    </source>
</reference>
<dbReference type="OMA" id="MCNILET"/>
<dbReference type="Gene3D" id="1.10.630.10">
    <property type="entry name" value="Cytochrome P450"/>
    <property type="match status" value="1"/>
</dbReference>
<evidence type="ECO:0000256" key="5">
    <source>
        <dbReference type="ARBA" id="ARBA00023004"/>
    </source>
</evidence>
<dbReference type="InterPro" id="IPR001128">
    <property type="entry name" value="Cyt_P450"/>
</dbReference>
<dbReference type="EMBL" id="KB445569">
    <property type="protein sequence ID" value="EMD97629.1"/>
    <property type="molecule type" value="Genomic_DNA"/>
</dbReference>
<keyword evidence="9" id="KW-0812">Transmembrane</keyword>
<dbReference type="PANTHER" id="PTHR24305:SF157">
    <property type="entry name" value="N-ACETYLTRYPTOPHAN 6-HYDROXYLASE IVOC-RELATED"/>
    <property type="match status" value="1"/>
</dbReference>
<evidence type="ECO:0000256" key="4">
    <source>
        <dbReference type="ARBA" id="ARBA00023002"/>
    </source>
</evidence>
<keyword evidence="11" id="KW-1185">Reference proteome</keyword>
<protein>
    <recommendedName>
        <fullName evidence="12">Cytochrome P450</fullName>
    </recommendedName>
</protein>
<proteinExistence type="inferred from homology"/>
<keyword evidence="4 8" id="KW-0560">Oxidoreductase</keyword>
<dbReference type="eggNOG" id="KOG0158">
    <property type="taxonomic scope" value="Eukaryota"/>
</dbReference>
<evidence type="ECO:0000256" key="3">
    <source>
        <dbReference type="ARBA" id="ARBA00022723"/>
    </source>
</evidence>
<dbReference type="GO" id="GO:0004497">
    <property type="term" value="F:monooxygenase activity"/>
    <property type="evidence" value="ECO:0007669"/>
    <property type="project" value="UniProtKB-KW"/>
</dbReference>
<dbReference type="PROSITE" id="PS00086">
    <property type="entry name" value="CYTOCHROME_P450"/>
    <property type="match status" value="1"/>
</dbReference>
<dbReference type="AlphaFoldDB" id="M2UGQ4"/>
<reference evidence="11" key="2">
    <citation type="journal article" date="2013" name="PLoS Genet.">
        <title>Comparative genome structure, secondary metabolite, and effector coding capacity across Cochliobolus pathogens.</title>
        <authorList>
            <person name="Condon B.J."/>
            <person name="Leng Y."/>
            <person name="Wu D."/>
            <person name="Bushley K.E."/>
            <person name="Ohm R.A."/>
            <person name="Otillar R."/>
            <person name="Martin J."/>
            <person name="Schackwitz W."/>
            <person name="Grimwood J."/>
            <person name="MohdZainudin N."/>
            <person name="Xue C."/>
            <person name="Wang R."/>
            <person name="Manning V.A."/>
            <person name="Dhillon B."/>
            <person name="Tu Z.J."/>
            <person name="Steffenson B.J."/>
            <person name="Salamov A."/>
            <person name="Sun H."/>
            <person name="Lowry S."/>
            <person name="LaButti K."/>
            <person name="Han J."/>
            <person name="Copeland A."/>
            <person name="Lindquist E."/>
            <person name="Barry K."/>
            <person name="Schmutz J."/>
            <person name="Baker S.E."/>
            <person name="Ciuffetti L.M."/>
            <person name="Grigoriev I.V."/>
            <person name="Zhong S."/>
            <person name="Turgeon B.G."/>
        </authorList>
    </citation>
    <scope>NUCLEOTIDE SEQUENCE [LARGE SCALE GENOMIC DNA]</scope>
    <source>
        <strain evidence="11">C5 / ATCC 48332 / race O</strain>
    </source>
</reference>